<dbReference type="InterPro" id="IPR008902">
    <property type="entry name" value="Rhamnosid_concanavalin"/>
</dbReference>
<evidence type="ECO:0000259" key="3">
    <source>
        <dbReference type="Pfam" id="PF17390"/>
    </source>
</evidence>
<dbReference type="Proteomes" id="UP001238163">
    <property type="component" value="Unassembled WGS sequence"/>
</dbReference>
<dbReference type="AlphaFoldDB" id="A0AAE3VHN1"/>
<sequence length="979" mass="109604">MPQSQILPEQISGKWIWLNGPEQAGGAHVFFRRNLPLYETPGLAELWVAAHAYYQVFVNGRFCASGPTPHPRAERAAYAKHVDISHLLEVGTNHIAVHVFNPHLPLAGMCQAPDGLWLQLDIDGEPTLWTDEKWLCHRAICFPDTGLRVSSVDVFCEHLDFRLYPFDWSTREKWGPTSQDGQGTVQGMDPASNLNRTAWQTPNIMYAPDFQFGALDSDNSVQRILDSNPYTAIADIGTYQQRKEALWISYGAAPGRQRAGVYAAETYVYCPPGDQQVGYCICDEPYRLYINDVLISEQAVPPPPIRCSSRRVAIEPLRPQDLVNQEFEAVLKPGWNHIVIAQETLTENSGVLILWPDLPVGALAVFQKPDFSSTPGWSVTGPLRTPLSLFHPGFPFDQLTKTNFNPGETWPQDISAFYLSCVYEPSPGKPASALNLPYKMKEKDYLIFDFGQTILAYPCLKAIGNDGDILDVICGEHYLNDEVIAYENRQRRNTSTLTFATGYPCEWISSVPKGFRYIMVVARRVKQRITLVQLGSWMPAIEPLSQGSFDSPDKTLNAIWQVGCNTLATTIQGVYIDSPTKDQTQCIPDAMIQSWAGYYAYGIADQAAQALESFAHTQLETGEFNALSPSGLFQAVPDYSLLWPVWLYRHIMYTGDTAFLKKMMPVLANLLAYYDRMAEYPDGPLGDMHDYLGTYCFLDHGVIDREGICTGLNAIYCRALFCASWLAAQAELPDQAQIYKHRVAKVSQEIHELTWVPDDGLYADGFHDGAVSPYKSWQSNVLAIYGGIAQPEQYETIWQHFFSDDEPYELFSAGEANNPYFKHFLLEAAFALGKNAWAMRLIKHYWGKMVEAGATTWWELFDPDNPASKLRMCSKCHGYGVSPNVFLISELVGIRPAAPGMRMVFFNPMPLAVPWVKAGIPTPHGHINVEWQMRADGVFEAAISATYPLEVIPILNPKIAETAILSVSEKVAILAQDES</sequence>
<organism evidence="4 5">
    <name type="scientific">Oligosphaera ethanolica</name>
    <dbReference type="NCBI Taxonomy" id="760260"/>
    <lineage>
        <taxon>Bacteria</taxon>
        <taxon>Pseudomonadati</taxon>
        <taxon>Lentisphaerota</taxon>
        <taxon>Oligosphaeria</taxon>
        <taxon>Oligosphaerales</taxon>
        <taxon>Oligosphaeraceae</taxon>
        <taxon>Oligosphaera</taxon>
    </lineage>
</organism>
<gene>
    <name evidence="4" type="ORF">J3R75_002590</name>
</gene>
<dbReference type="Pfam" id="PF05592">
    <property type="entry name" value="Bac_rhamnosid"/>
    <property type="match status" value="1"/>
</dbReference>
<comment type="caution">
    <text evidence="4">The sequence shown here is derived from an EMBL/GenBank/DDBJ whole genome shotgun (WGS) entry which is preliminary data.</text>
</comment>
<accession>A0AAE3VHN1</accession>
<dbReference type="InterPro" id="IPR012341">
    <property type="entry name" value="6hp_glycosidase-like_sf"/>
</dbReference>
<dbReference type="GO" id="GO:0005975">
    <property type="term" value="P:carbohydrate metabolic process"/>
    <property type="evidence" value="ECO:0007669"/>
    <property type="project" value="InterPro"/>
</dbReference>
<dbReference type="Gene3D" id="2.60.420.10">
    <property type="entry name" value="Maltose phosphorylase, domain 3"/>
    <property type="match status" value="1"/>
</dbReference>
<dbReference type="InterPro" id="IPR035396">
    <property type="entry name" value="Bac_rhamnosid6H"/>
</dbReference>
<dbReference type="Gene3D" id="2.60.120.260">
    <property type="entry name" value="Galactose-binding domain-like"/>
    <property type="match status" value="2"/>
</dbReference>
<dbReference type="PANTHER" id="PTHR34987:SF4">
    <property type="entry name" value="ALPHA-L-RHAMNOSIDASE C-TERMINAL DOMAIN-CONTAINING PROTEIN"/>
    <property type="match status" value="1"/>
</dbReference>
<dbReference type="RefSeq" id="WP_307262044.1">
    <property type="nucleotide sequence ID" value="NZ_JAUSVL010000001.1"/>
</dbReference>
<reference evidence="4" key="1">
    <citation type="submission" date="2023-07" db="EMBL/GenBank/DDBJ databases">
        <title>Genomic Encyclopedia of Type Strains, Phase IV (KMG-IV): sequencing the most valuable type-strain genomes for metagenomic binning, comparative biology and taxonomic classification.</title>
        <authorList>
            <person name="Goeker M."/>
        </authorList>
    </citation>
    <scope>NUCLEOTIDE SEQUENCE</scope>
    <source>
        <strain evidence="4">DSM 24202</strain>
    </source>
</reference>
<name>A0AAE3VHN1_9BACT</name>
<evidence type="ECO:0000313" key="4">
    <source>
        <dbReference type="EMBL" id="MDQ0290483.1"/>
    </source>
</evidence>
<feature type="domain" description="Alpha-L-rhamnosidase C-terminal" evidence="3">
    <location>
        <begin position="893"/>
        <end position="940"/>
    </location>
</feature>
<protein>
    <submittedName>
        <fullName evidence="4">Cytochrome c553</fullName>
    </submittedName>
</protein>
<dbReference type="Gene3D" id="1.50.10.10">
    <property type="match status" value="1"/>
</dbReference>
<dbReference type="InterPro" id="IPR008928">
    <property type="entry name" value="6-hairpin_glycosidase_sf"/>
</dbReference>
<feature type="domain" description="Alpha-L-rhamnosidase concanavalin-like" evidence="1">
    <location>
        <begin position="442"/>
        <end position="523"/>
    </location>
</feature>
<evidence type="ECO:0000313" key="5">
    <source>
        <dbReference type="Proteomes" id="UP001238163"/>
    </source>
</evidence>
<proteinExistence type="predicted"/>
<dbReference type="EMBL" id="JAUSVL010000001">
    <property type="protein sequence ID" value="MDQ0290483.1"/>
    <property type="molecule type" value="Genomic_DNA"/>
</dbReference>
<evidence type="ECO:0000259" key="1">
    <source>
        <dbReference type="Pfam" id="PF05592"/>
    </source>
</evidence>
<dbReference type="Pfam" id="PF17389">
    <property type="entry name" value="Bac_rhamnosid6H"/>
    <property type="match status" value="1"/>
</dbReference>
<keyword evidence="5" id="KW-1185">Reference proteome</keyword>
<dbReference type="InterPro" id="IPR035398">
    <property type="entry name" value="Bac_rhamnosid_C"/>
</dbReference>
<feature type="domain" description="Alpha-L-rhamnosidase six-hairpin glycosidase" evidence="2">
    <location>
        <begin position="546"/>
        <end position="883"/>
    </location>
</feature>
<evidence type="ECO:0000259" key="2">
    <source>
        <dbReference type="Pfam" id="PF17389"/>
    </source>
</evidence>
<dbReference type="Pfam" id="PF17390">
    <property type="entry name" value="Bac_rhamnosid_C"/>
    <property type="match status" value="1"/>
</dbReference>
<dbReference type="SUPFAM" id="SSF48208">
    <property type="entry name" value="Six-hairpin glycosidases"/>
    <property type="match status" value="1"/>
</dbReference>
<dbReference type="PANTHER" id="PTHR34987">
    <property type="entry name" value="C, PUTATIVE (AFU_ORTHOLOGUE AFUA_3G02880)-RELATED"/>
    <property type="match status" value="1"/>
</dbReference>